<comment type="caution">
    <text evidence="1">The sequence shown here is derived from an EMBL/GenBank/DDBJ whole genome shotgun (WGS) entry which is preliminary data.</text>
</comment>
<protein>
    <submittedName>
        <fullName evidence="1">Uncharacterized protein</fullName>
    </submittedName>
</protein>
<proteinExistence type="predicted"/>
<dbReference type="EMBL" id="BAAAMR010000012">
    <property type="protein sequence ID" value="GAA2128705.1"/>
    <property type="molecule type" value="Genomic_DNA"/>
</dbReference>
<evidence type="ECO:0000313" key="1">
    <source>
        <dbReference type="EMBL" id="GAA2128705.1"/>
    </source>
</evidence>
<name>A0ABP5KBK0_9ACTN</name>
<dbReference type="Proteomes" id="UP001501020">
    <property type="component" value="Unassembled WGS sequence"/>
</dbReference>
<evidence type="ECO:0000313" key="2">
    <source>
        <dbReference type="Proteomes" id="UP001501020"/>
    </source>
</evidence>
<keyword evidence="2" id="KW-1185">Reference proteome</keyword>
<organism evidence="1 2">
    <name type="scientific">Actinomadura napierensis</name>
    <dbReference type="NCBI Taxonomy" id="267854"/>
    <lineage>
        <taxon>Bacteria</taxon>
        <taxon>Bacillati</taxon>
        <taxon>Actinomycetota</taxon>
        <taxon>Actinomycetes</taxon>
        <taxon>Streptosporangiales</taxon>
        <taxon>Thermomonosporaceae</taxon>
        <taxon>Actinomadura</taxon>
    </lineage>
</organism>
<sequence length="242" mass="27659">MRMDSRSARAHEEFRAAAAHWTDRFRARREGWKDARRGLPELPATLDGAGRVRPARPGYREELQARVAVVSEKYAAEAQRRHDRLVEEMMGRATDVVYHHEAGTLERRHLGRLQSALGRWANAVQPQRSVVAGAVAEANQLLCCHWKVVERWHRRLRAIRRGRAKPPLMTDGEGRQVPFDAAAWKPEPIALDSRWEHPEEFLIRLPDVFTGDDASGYRFGPLARALEILRYFYGTPEPETGG</sequence>
<accession>A0ABP5KBK0</accession>
<gene>
    <name evidence="1" type="ORF">GCM10009727_19520</name>
</gene>
<reference evidence="2" key="1">
    <citation type="journal article" date="2019" name="Int. J. Syst. Evol. Microbiol.">
        <title>The Global Catalogue of Microorganisms (GCM) 10K type strain sequencing project: providing services to taxonomists for standard genome sequencing and annotation.</title>
        <authorList>
            <consortium name="The Broad Institute Genomics Platform"/>
            <consortium name="The Broad Institute Genome Sequencing Center for Infectious Disease"/>
            <person name="Wu L."/>
            <person name="Ma J."/>
        </authorList>
    </citation>
    <scope>NUCLEOTIDE SEQUENCE [LARGE SCALE GENOMIC DNA]</scope>
    <source>
        <strain evidence="2">JCM 13850</strain>
    </source>
</reference>